<evidence type="ECO:0000256" key="1">
    <source>
        <dbReference type="SAM" id="MobiDB-lite"/>
    </source>
</evidence>
<feature type="signal peptide" evidence="2">
    <location>
        <begin position="1"/>
        <end position="21"/>
    </location>
</feature>
<dbReference type="RefSeq" id="WP_236889080.1">
    <property type="nucleotide sequence ID" value="NZ_AP024488.1"/>
</dbReference>
<dbReference type="CDD" id="cd06243">
    <property type="entry name" value="M14_CP_Csd4-like"/>
    <property type="match status" value="1"/>
</dbReference>
<evidence type="ECO:0000313" key="5">
    <source>
        <dbReference type="EMBL" id="BCS97677.1"/>
    </source>
</evidence>
<dbReference type="InterPro" id="IPR031489">
    <property type="entry name" value="Peptidase_M99"/>
</dbReference>
<dbReference type="InterPro" id="IPR033397">
    <property type="entry name" value="Metallo_peptidase_C"/>
</dbReference>
<feature type="region of interest" description="Disordered" evidence="1">
    <location>
        <begin position="442"/>
        <end position="469"/>
    </location>
</feature>
<name>A0ABM7PK46_9BACT</name>
<organism evidence="5 6">
    <name type="scientific">Desulfoluna limicola</name>
    <dbReference type="NCBI Taxonomy" id="2810562"/>
    <lineage>
        <taxon>Bacteria</taxon>
        <taxon>Pseudomonadati</taxon>
        <taxon>Thermodesulfobacteriota</taxon>
        <taxon>Desulfobacteria</taxon>
        <taxon>Desulfobacterales</taxon>
        <taxon>Desulfolunaceae</taxon>
        <taxon>Desulfoluna</taxon>
    </lineage>
</organism>
<keyword evidence="5" id="KW-0449">Lipoprotein</keyword>
<evidence type="ECO:0000313" key="6">
    <source>
        <dbReference type="Proteomes" id="UP001320148"/>
    </source>
</evidence>
<gene>
    <name evidence="5" type="ORF">DSLASN_33090</name>
</gene>
<dbReference type="Gene3D" id="3.40.630.10">
    <property type="entry name" value="Zn peptidases"/>
    <property type="match status" value="1"/>
</dbReference>
<protein>
    <submittedName>
        <fullName evidence="5">Lipoprotein</fullName>
    </submittedName>
</protein>
<evidence type="ECO:0000259" key="3">
    <source>
        <dbReference type="Pfam" id="PF17033"/>
    </source>
</evidence>
<keyword evidence="6" id="KW-1185">Reference proteome</keyword>
<evidence type="ECO:0000256" key="2">
    <source>
        <dbReference type="SAM" id="SignalP"/>
    </source>
</evidence>
<dbReference type="SUPFAM" id="SSF53187">
    <property type="entry name" value="Zn-dependent exopeptidases"/>
    <property type="match status" value="1"/>
</dbReference>
<dbReference type="Pfam" id="PF17033">
    <property type="entry name" value="Peptidase_M99"/>
    <property type="match status" value="1"/>
</dbReference>
<keyword evidence="2" id="KW-0732">Signal</keyword>
<feature type="domain" description="Metallo-carboxypeptidase C-terminal" evidence="4">
    <location>
        <begin position="339"/>
        <end position="433"/>
    </location>
</feature>
<feature type="domain" description="D,L-carboxypeptidase peptidase" evidence="3">
    <location>
        <begin position="37"/>
        <end position="268"/>
    </location>
</feature>
<dbReference type="Pfam" id="PF17129">
    <property type="entry name" value="Peptidase_M99_C"/>
    <property type="match status" value="1"/>
</dbReference>
<accession>A0ABM7PK46</accession>
<dbReference type="Proteomes" id="UP001320148">
    <property type="component" value="Chromosome"/>
</dbReference>
<evidence type="ECO:0000259" key="4">
    <source>
        <dbReference type="Pfam" id="PF17129"/>
    </source>
</evidence>
<proteinExistence type="predicted"/>
<feature type="chain" id="PRO_5045594627" evidence="2">
    <location>
        <begin position="22"/>
        <end position="469"/>
    </location>
</feature>
<reference evidence="5 6" key="1">
    <citation type="submission" date="2021-02" db="EMBL/GenBank/DDBJ databases">
        <title>Complete genome of Desulfoluna sp. strain ASN36.</title>
        <authorList>
            <person name="Takahashi A."/>
            <person name="Kojima H."/>
            <person name="Fukui M."/>
        </authorList>
    </citation>
    <scope>NUCLEOTIDE SEQUENCE [LARGE SCALE GENOMIC DNA]</scope>
    <source>
        <strain evidence="5 6">ASN36</strain>
    </source>
</reference>
<sequence>MFRFIVFVVSFVFTATSTAYSSNLDFSVHKLESGVPGNTILIVGGIQGDEPGGFNAASIITTHYTIKSGNVWVVPNLNFLSIIKRSRGVYGDLNRKFADIQESDPEFNTIEKIKSLILNDRVDLILNLHDGSGFYRETYIDKLRNPNRWGQCIIADQDSIENVKFGNLAELAASSVDSVNGVLLNPNHNYSYMNTKTREGNREMAKTLSYFAIRNNKPAFGVEASKSLPTNERAYYHISVIESFMKQLDIEFERRFTLSANGVKKAINDNVKFALNGSRIVLDVKDARNNLRYIPLKKEEQIEFSPGNPLMAAVDTGEGYRIYHGNRRVTWLHPQYFEYDTSIGSVEMDVDGISRQVNFGEILPVKDAFRVHPTSSLRANVIGFHQKDTVDESGIIISKSSIQRRFSVDKSGTLYRVEFYNKDKFSGMVLVNFSEDALAEEGDGPFNGKEDGLVGGVNDGSDAHDAHGV</sequence>
<dbReference type="EMBL" id="AP024488">
    <property type="protein sequence ID" value="BCS97677.1"/>
    <property type="molecule type" value="Genomic_DNA"/>
</dbReference>